<proteinExistence type="predicted"/>
<feature type="compositionally biased region" description="Basic and acidic residues" evidence="1">
    <location>
        <begin position="30"/>
        <end position="47"/>
    </location>
</feature>
<evidence type="ECO:0000313" key="3">
    <source>
        <dbReference type="Proteomes" id="UP000284375"/>
    </source>
</evidence>
<accession>A0A423WHC6</accession>
<feature type="compositionally biased region" description="Basic and acidic residues" evidence="1">
    <location>
        <begin position="67"/>
        <end position="78"/>
    </location>
</feature>
<reference evidence="2 3" key="1">
    <citation type="submission" date="2015-09" db="EMBL/GenBank/DDBJ databases">
        <title>Host preference determinants of Valsa canker pathogens revealed by comparative genomics.</title>
        <authorList>
            <person name="Yin Z."/>
            <person name="Huang L."/>
        </authorList>
    </citation>
    <scope>NUCLEOTIDE SEQUENCE [LARGE SCALE GENOMIC DNA]</scope>
    <source>
        <strain evidence="2 3">YSFL</strain>
    </source>
</reference>
<dbReference type="AlphaFoldDB" id="A0A423WHC6"/>
<comment type="caution">
    <text evidence="2">The sequence shown here is derived from an EMBL/GenBank/DDBJ whole genome shotgun (WGS) entry which is preliminary data.</text>
</comment>
<keyword evidence="3" id="KW-1185">Reference proteome</keyword>
<evidence type="ECO:0000313" key="2">
    <source>
        <dbReference type="EMBL" id="ROW02740.1"/>
    </source>
</evidence>
<evidence type="ECO:0000256" key="1">
    <source>
        <dbReference type="SAM" id="MobiDB-lite"/>
    </source>
</evidence>
<name>A0A423WHC6_CYTCH</name>
<sequence length="78" mass="9120">MTDALQDPNTWRIIRIANRSLRSRRHQSRSRRDPSRHSSETFSERRRSVSPRRGSTQTGEPFGSTVEDLREPVPENCQ</sequence>
<protein>
    <submittedName>
        <fullName evidence="2">Uncharacterized protein</fullName>
    </submittedName>
</protein>
<feature type="region of interest" description="Disordered" evidence="1">
    <location>
        <begin position="18"/>
        <end position="78"/>
    </location>
</feature>
<gene>
    <name evidence="2" type="ORF">VSDG_01768</name>
</gene>
<organism evidence="2 3">
    <name type="scientific">Cytospora chrysosperma</name>
    <name type="common">Cytospora canker fungus</name>
    <name type="synonym">Sphaeria chrysosperma</name>
    <dbReference type="NCBI Taxonomy" id="252740"/>
    <lineage>
        <taxon>Eukaryota</taxon>
        <taxon>Fungi</taxon>
        <taxon>Dikarya</taxon>
        <taxon>Ascomycota</taxon>
        <taxon>Pezizomycotina</taxon>
        <taxon>Sordariomycetes</taxon>
        <taxon>Sordariomycetidae</taxon>
        <taxon>Diaporthales</taxon>
        <taxon>Cytosporaceae</taxon>
        <taxon>Cytospora</taxon>
    </lineage>
</organism>
<dbReference type="Proteomes" id="UP000284375">
    <property type="component" value="Unassembled WGS sequence"/>
</dbReference>
<dbReference type="EMBL" id="LJZO01000004">
    <property type="protein sequence ID" value="ROW02740.1"/>
    <property type="molecule type" value="Genomic_DNA"/>
</dbReference>